<dbReference type="OrthoDB" id="9804758at2"/>
<dbReference type="AlphaFoldDB" id="A0A2M8W3P2"/>
<dbReference type="InterPro" id="IPR016267">
    <property type="entry name" value="UDPGP_trans"/>
</dbReference>
<dbReference type="Gene3D" id="2.160.10.10">
    <property type="entry name" value="Hexapeptide repeat proteins"/>
    <property type="match status" value="1"/>
</dbReference>
<feature type="binding site" evidence="5">
    <location>
        <position position="185"/>
    </location>
    <ligand>
        <name>UTP</name>
        <dbReference type="ChEBI" id="CHEBI:46398"/>
    </ligand>
</feature>
<dbReference type="GO" id="GO:0003983">
    <property type="term" value="F:UTP:glucose-1-phosphate uridylyltransferase activity"/>
    <property type="evidence" value="ECO:0007669"/>
    <property type="project" value="InterPro"/>
</dbReference>
<dbReference type="Gene3D" id="3.90.550.10">
    <property type="entry name" value="Spore Coat Polysaccharide Biosynthesis Protein SpsA, Chain A"/>
    <property type="match status" value="1"/>
</dbReference>
<feature type="binding site" evidence="5">
    <location>
        <position position="216"/>
    </location>
    <ligand>
        <name>UTP</name>
        <dbReference type="ChEBI" id="CHEBI:46398"/>
    </ligand>
</feature>
<evidence type="ECO:0000256" key="4">
    <source>
        <dbReference type="PIRSR" id="PIRSR000806-1"/>
    </source>
</evidence>
<sequence length="511" mass="54957">MTESNGLALARDKMTEVGVPTQAIEAFTRLYHELERGAAGTISEADVRPLEDVPVRDELDVPDDVAQEAFAATAVIKLNGGLGTSMGIDRAKSLLPVRGDDTFLDLIAGQVLAARERHGVRLPLVLMNSFRTREDTLAALERYPDLAVEGVPADFLQNREPKLRADDLTPVEWAADPELEWCPPGHGDLYVALVASGVLAALRDAGFRYASVSNADNLGAFPDPRMAGWFAGTGAGFAAEVAQRTPADRKGGHLVVRASDGRLVLRETAQVANEDKEAAGDIARHRFFNTNNLWLDLDRLAALLDEHDGVLPLPLIRNDKTVDPTDASSTPVVQVETAMGAAIELFDDAAVVEVDRTRFLPVKTTNDLLLLRSDVYEVRDDSTVHALTPEPFVDLDPAHFKTLREFDARFPAGPPSLVLAESLVVRGDWTFGVAVSAVGAASLADPGEPAQVADDATVGADGVVEPLEKTEVPDELDFTEPGEVQPQHAARSQDPVDDQPTDQPTDEPVDA</sequence>
<keyword evidence="2 7" id="KW-0808">Transferase</keyword>
<keyword evidence="3 7" id="KW-0548">Nucleotidyltransferase</keyword>
<feature type="region of interest" description="Disordered" evidence="6">
    <location>
        <begin position="461"/>
        <end position="511"/>
    </location>
</feature>
<accession>A0A2M8W3P2</accession>
<gene>
    <name evidence="7" type="ORF">CLV34_2735</name>
</gene>
<keyword evidence="8" id="KW-1185">Reference proteome</keyword>
<dbReference type="EMBL" id="PGTZ01000011">
    <property type="protein sequence ID" value="PJI85553.1"/>
    <property type="molecule type" value="Genomic_DNA"/>
</dbReference>
<dbReference type="PANTHER" id="PTHR43511">
    <property type="match status" value="1"/>
</dbReference>
<protein>
    <submittedName>
        <fullName evidence="7">UTP--glucose-1-phosphate uridylyltransferase</fullName>
    </submittedName>
</protein>
<evidence type="ECO:0000313" key="7">
    <source>
        <dbReference type="EMBL" id="PJI85553.1"/>
    </source>
</evidence>
<name>A0A2M8W3P2_9MICO</name>
<dbReference type="Pfam" id="PF01704">
    <property type="entry name" value="UDPGP"/>
    <property type="match status" value="1"/>
</dbReference>
<feature type="binding site" evidence="5">
    <location>
        <position position="363"/>
    </location>
    <ligand>
        <name>UTP</name>
        <dbReference type="ChEBI" id="CHEBI:46398"/>
    </ligand>
</feature>
<reference evidence="7 8" key="1">
    <citation type="submission" date="2017-11" db="EMBL/GenBank/DDBJ databases">
        <title>Genomic Encyclopedia of Archaeal and Bacterial Type Strains, Phase II (KMG-II): From Individual Species to Whole Genera.</title>
        <authorList>
            <person name="Goeker M."/>
        </authorList>
    </citation>
    <scope>NUCLEOTIDE SEQUENCE [LARGE SCALE GENOMIC DNA]</scope>
    <source>
        <strain evidence="7 8">DSM 22413</strain>
    </source>
</reference>
<evidence type="ECO:0000256" key="1">
    <source>
        <dbReference type="ARBA" id="ARBA00010401"/>
    </source>
</evidence>
<evidence type="ECO:0000256" key="3">
    <source>
        <dbReference type="ARBA" id="ARBA00022695"/>
    </source>
</evidence>
<dbReference type="SUPFAM" id="SSF53448">
    <property type="entry name" value="Nucleotide-diphospho-sugar transferases"/>
    <property type="match status" value="1"/>
</dbReference>
<dbReference type="Proteomes" id="UP000231586">
    <property type="component" value="Unassembled WGS sequence"/>
</dbReference>
<feature type="binding site" evidence="5">
    <location>
        <position position="157"/>
    </location>
    <ligand>
        <name>UTP</name>
        <dbReference type="ChEBI" id="CHEBI:46398"/>
    </ligand>
</feature>
<feature type="binding site" evidence="4">
    <location>
        <position position="186"/>
    </location>
    <ligand>
        <name>substrate</name>
    </ligand>
</feature>
<comment type="caution">
    <text evidence="7">The sequence shown here is derived from an EMBL/GenBank/DDBJ whole genome shotgun (WGS) entry which is preliminary data.</text>
</comment>
<proteinExistence type="inferred from homology"/>
<evidence type="ECO:0000313" key="8">
    <source>
        <dbReference type="Proteomes" id="UP000231586"/>
    </source>
</evidence>
<dbReference type="GO" id="GO:0006011">
    <property type="term" value="P:UDP-alpha-D-glucose metabolic process"/>
    <property type="evidence" value="ECO:0007669"/>
    <property type="project" value="InterPro"/>
</dbReference>
<dbReference type="InterPro" id="IPR002618">
    <property type="entry name" value="UDPGP_fam"/>
</dbReference>
<comment type="similarity">
    <text evidence="1">Belongs to the UDPGP type 1 family.</text>
</comment>
<dbReference type="InterPro" id="IPR029044">
    <property type="entry name" value="Nucleotide-diphossugar_trans"/>
</dbReference>
<organism evidence="7 8">
    <name type="scientific">Luteimicrobium subarcticum</name>
    <dbReference type="NCBI Taxonomy" id="620910"/>
    <lineage>
        <taxon>Bacteria</taxon>
        <taxon>Bacillati</taxon>
        <taxon>Actinomycetota</taxon>
        <taxon>Actinomycetes</taxon>
        <taxon>Micrococcales</taxon>
        <taxon>Luteimicrobium</taxon>
    </lineage>
</organism>
<evidence type="ECO:0000256" key="5">
    <source>
        <dbReference type="PIRSR" id="PIRSR000806-2"/>
    </source>
</evidence>
<evidence type="ECO:0000256" key="2">
    <source>
        <dbReference type="ARBA" id="ARBA00022679"/>
    </source>
</evidence>
<dbReference type="RefSeq" id="WP_100350855.1">
    <property type="nucleotide sequence ID" value="NZ_PGTZ01000011.1"/>
</dbReference>
<evidence type="ECO:0000256" key="6">
    <source>
        <dbReference type="SAM" id="MobiDB-lite"/>
    </source>
</evidence>
<feature type="binding site" evidence="5">
    <location>
        <position position="92"/>
    </location>
    <ligand>
        <name>UTP</name>
        <dbReference type="ChEBI" id="CHEBI:46398"/>
    </ligand>
</feature>
<feature type="compositionally biased region" description="Acidic residues" evidence="6">
    <location>
        <begin position="495"/>
        <end position="511"/>
    </location>
</feature>
<dbReference type="PIRSF" id="PIRSF000806">
    <property type="entry name" value="UDPGP"/>
    <property type="match status" value="1"/>
</dbReference>